<sequence>MHIKEINKIKDALVNRMADRAPIVFTWLV</sequence>
<proteinExistence type="predicted"/>
<evidence type="ECO:0000313" key="2">
    <source>
        <dbReference type="Proteomes" id="UP000183200"/>
    </source>
</evidence>
<accession>A0A1H0KKT3</accession>
<name>A0A1H0KKT3_9SPHI</name>
<dbReference type="EMBL" id="FNGY01000016">
    <property type="protein sequence ID" value="SDO56549.1"/>
    <property type="molecule type" value="Genomic_DNA"/>
</dbReference>
<dbReference type="AlphaFoldDB" id="A0A1H0KKT3"/>
<gene>
    <name evidence="1" type="ORF">SAMN05421820_11685</name>
</gene>
<protein>
    <submittedName>
        <fullName evidence="1">Uncharacterized protein</fullName>
    </submittedName>
</protein>
<dbReference type="Proteomes" id="UP000183200">
    <property type="component" value="Unassembled WGS sequence"/>
</dbReference>
<keyword evidence="2" id="KW-1185">Reference proteome</keyword>
<reference evidence="2" key="1">
    <citation type="submission" date="2016-10" db="EMBL/GenBank/DDBJ databases">
        <authorList>
            <person name="Varghese N."/>
            <person name="Submissions S."/>
        </authorList>
    </citation>
    <scope>NUCLEOTIDE SEQUENCE [LARGE SCALE GENOMIC DNA]</scope>
    <source>
        <strain evidence="2">DSM 19110</strain>
    </source>
</reference>
<organism evidence="1 2">
    <name type="scientific">Pedobacter steynii</name>
    <dbReference type="NCBI Taxonomy" id="430522"/>
    <lineage>
        <taxon>Bacteria</taxon>
        <taxon>Pseudomonadati</taxon>
        <taxon>Bacteroidota</taxon>
        <taxon>Sphingobacteriia</taxon>
        <taxon>Sphingobacteriales</taxon>
        <taxon>Sphingobacteriaceae</taxon>
        <taxon>Pedobacter</taxon>
    </lineage>
</organism>
<evidence type="ECO:0000313" key="1">
    <source>
        <dbReference type="EMBL" id="SDO56549.1"/>
    </source>
</evidence>